<dbReference type="GeneID" id="105134309"/>
<proteinExistence type="predicted"/>
<dbReference type="InterPro" id="IPR011009">
    <property type="entry name" value="Kinase-like_dom_sf"/>
</dbReference>
<name>A0AAJ6UX22_POPEU</name>
<dbReference type="InterPro" id="IPR045274">
    <property type="entry name" value="WAK-like"/>
</dbReference>
<dbReference type="GO" id="GO:0005886">
    <property type="term" value="C:plasma membrane"/>
    <property type="evidence" value="ECO:0007669"/>
    <property type="project" value="TreeGrafter"/>
</dbReference>
<keyword evidence="4" id="KW-1185">Reference proteome</keyword>
<evidence type="ECO:0000256" key="3">
    <source>
        <dbReference type="SAM" id="Phobius"/>
    </source>
</evidence>
<dbReference type="Gene3D" id="3.30.200.20">
    <property type="entry name" value="Phosphorylase Kinase, domain 1"/>
    <property type="match status" value="1"/>
</dbReference>
<evidence type="ECO:0000313" key="5">
    <source>
        <dbReference type="RefSeq" id="XP_011036966.1"/>
    </source>
</evidence>
<dbReference type="PANTHER" id="PTHR27005">
    <property type="entry name" value="WALL-ASSOCIATED RECEPTOR KINASE-LIKE 21"/>
    <property type="match status" value="1"/>
</dbReference>
<feature type="transmembrane region" description="Helical" evidence="3">
    <location>
        <begin position="121"/>
        <end position="147"/>
    </location>
</feature>
<dbReference type="GO" id="GO:0007166">
    <property type="term" value="P:cell surface receptor signaling pathway"/>
    <property type="evidence" value="ECO:0007669"/>
    <property type="project" value="InterPro"/>
</dbReference>
<dbReference type="SUPFAM" id="SSF56112">
    <property type="entry name" value="Protein kinase-like (PK-like)"/>
    <property type="match status" value="1"/>
</dbReference>
<dbReference type="AlphaFoldDB" id="A0AAJ6UX22"/>
<dbReference type="KEGG" id="peu:105134309"/>
<dbReference type="PANTHER" id="PTHR27005:SF466">
    <property type="entry name" value="NON-FUNCTIONAL PSEUDOKINASE ZED1-LIKE"/>
    <property type="match status" value="1"/>
</dbReference>
<keyword evidence="3" id="KW-0812">Transmembrane</keyword>
<sequence length="190" mass="21725">MASCLKMMKRITKEETRFMKNGRILLEELITSCDGKYNPIRTFPAKEFEGSPFLDIVTGTQMSTHSNVLKLIGCCFATEHPILVYEFVGSETLPYYISSTNEIQPRPLSWKCFDKARENGFIVKLVMCFISYEIVSMILSTIVSTILSRDRVYDLIDNQQMIEIVDSAISREEISRSNNCKLLQNLLIVA</sequence>
<keyword evidence="1" id="KW-0547">Nucleotide-binding</keyword>
<evidence type="ECO:0000256" key="2">
    <source>
        <dbReference type="ARBA" id="ARBA00022840"/>
    </source>
</evidence>
<dbReference type="GO" id="GO:0005524">
    <property type="term" value="F:ATP binding"/>
    <property type="evidence" value="ECO:0007669"/>
    <property type="project" value="UniProtKB-KW"/>
</dbReference>
<reference evidence="5" key="1">
    <citation type="submission" date="2025-08" db="UniProtKB">
        <authorList>
            <consortium name="RefSeq"/>
        </authorList>
    </citation>
    <scope>IDENTIFICATION</scope>
</reference>
<organism evidence="4 5">
    <name type="scientific">Populus euphratica</name>
    <name type="common">Euphrates poplar</name>
    <dbReference type="NCBI Taxonomy" id="75702"/>
    <lineage>
        <taxon>Eukaryota</taxon>
        <taxon>Viridiplantae</taxon>
        <taxon>Streptophyta</taxon>
        <taxon>Embryophyta</taxon>
        <taxon>Tracheophyta</taxon>
        <taxon>Spermatophyta</taxon>
        <taxon>Magnoliopsida</taxon>
        <taxon>eudicotyledons</taxon>
        <taxon>Gunneridae</taxon>
        <taxon>Pentapetalae</taxon>
        <taxon>rosids</taxon>
        <taxon>fabids</taxon>
        <taxon>Malpighiales</taxon>
        <taxon>Salicaceae</taxon>
        <taxon>Saliceae</taxon>
        <taxon>Populus</taxon>
    </lineage>
</organism>
<gene>
    <name evidence="5" type="primary">LOC105134309</name>
</gene>
<dbReference type="Proteomes" id="UP000694918">
    <property type="component" value="Unplaced"/>
</dbReference>
<evidence type="ECO:0000256" key="1">
    <source>
        <dbReference type="ARBA" id="ARBA00022741"/>
    </source>
</evidence>
<keyword evidence="3" id="KW-1133">Transmembrane helix</keyword>
<keyword evidence="3" id="KW-0472">Membrane</keyword>
<accession>A0AAJ6UX22</accession>
<keyword evidence="2" id="KW-0067">ATP-binding</keyword>
<dbReference type="GO" id="GO:0004674">
    <property type="term" value="F:protein serine/threonine kinase activity"/>
    <property type="evidence" value="ECO:0007669"/>
    <property type="project" value="TreeGrafter"/>
</dbReference>
<protein>
    <submittedName>
        <fullName evidence="5">Wall-associated receptor kinase-like 8</fullName>
    </submittedName>
</protein>
<dbReference type="RefSeq" id="XP_011036966.1">
    <property type="nucleotide sequence ID" value="XM_011038664.1"/>
</dbReference>
<evidence type="ECO:0000313" key="4">
    <source>
        <dbReference type="Proteomes" id="UP000694918"/>
    </source>
</evidence>